<comment type="similarity">
    <text evidence="3">Belongs to the methyltransferase superfamily. METL family.</text>
</comment>
<keyword evidence="18" id="KW-1185">Reference proteome</keyword>
<evidence type="ECO:0000256" key="1">
    <source>
        <dbReference type="ARBA" id="ARBA00004434"/>
    </source>
</evidence>
<keyword evidence="12" id="KW-0811">Translocation</keyword>
<evidence type="ECO:0000256" key="10">
    <source>
        <dbReference type="ARBA" id="ARBA00022927"/>
    </source>
</evidence>
<protein>
    <recommendedName>
        <fullName evidence="4">Mitochondrial import inner membrane translocase subunit TIM54</fullName>
    </recommendedName>
</protein>
<dbReference type="InterPro" id="IPR029063">
    <property type="entry name" value="SAM-dependent_MTases_sf"/>
</dbReference>
<evidence type="ECO:0000256" key="12">
    <source>
        <dbReference type="ARBA" id="ARBA00023010"/>
    </source>
</evidence>
<dbReference type="InterPro" id="IPR026113">
    <property type="entry name" value="METTL2/6/8-like"/>
</dbReference>
<evidence type="ECO:0000256" key="9">
    <source>
        <dbReference type="ARBA" id="ARBA00022792"/>
    </source>
</evidence>
<evidence type="ECO:0000313" key="18">
    <source>
        <dbReference type="Proteomes" id="UP000274822"/>
    </source>
</evidence>
<reference evidence="17 18" key="1">
    <citation type="journal article" date="2018" name="New Phytol.">
        <title>Phylogenomics of Endogonaceae and evolution of mycorrhizas within Mucoromycota.</title>
        <authorList>
            <person name="Chang Y."/>
            <person name="Desiro A."/>
            <person name="Na H."/>
            <person name="Sandor L."/>
            <person name="Lipzen A."/>
            <person name="Clum A."/>
            <person name="Barry K."/>
            <person name="Grigoriev I.V."/>
            <person name="Martin F.M."/>
            <person name="Stajich J.E."/>
            <person name="Smith M.E."/>
            <person name="Bonito G."/>
            <person name="Spatafora J.W."/>
        </authorList>
    </citation>
    <scope>NUCLEOTIDE SEQUENCE [LARGE SCALE GENOMIC DNA]</scope>
    <source>
        <strain evidence="17 18">AD002</strain>
    </source>
</reference>
<feature type="domain" description="Methyltransferase type 12" evidence="16">
    <location>
        <begin position="148"/>
        <end position="250"/>
    </location>
</feature>
<proteinExistence type="inferred from homology"/>
<keyword evidence="11" id="KW-1133">Transmembrane helix</keyword>
<dbReference type="PANTHER" id="PTHR22809">
    <property type="entry name" value="METHYLTRANSFERASE-RELATED"/>
    <property type="match status" value="1"/>
</dbReference>
<dbReference type="Proteomes" id="UP000274822">
    <property type="component" value="Unassembled WGS sequence"/>
</dbReference>
<name>A0A433Q6B0_9FUNG</name>
<comment type="similarity">
    <text evidence="2">Belongs to the TIM54 family.</text>
</comment>
<evidence type="ECO:0000256" key="8">
    <source>
        <dbReference type="ARBA" id="ARBA00022692"/>
    </source>
</evidence>
<evidence type="ECO:0000256" key="14">
    <source>
        <dbReference type="ARBA" id="ARBA00023136"/>
    </source>
</evidence>
<comment type="subcellular location">
    <subcellularLocation>
        <location evidence="1">Mitochondrion inner membrane</location>
        <topology evidence="1">Single-pass membrane protein</topology>
    </subcellularLocation>
</comment>
<keyword evidence="7" id="KW-0808">Transferase</keyword>
<evidence type="ECO:0000256" key="2">
    <source>
        <dbReference type="ARBA" id="ARBA00006355"/>
    </source>
</evidence>
<dbReference type="InterPro" id="IPR013217">
    <property type="entry name" value="Methyltransf_12"/>
</dbReference>
<evidence type="ECO:0000313" key="17">
    <source>
        <dbReference type="EMBL" id="RUS25299.1"/>
    </source>
</evidence>
<keyword evidence="6" id="KW-0489">Methyltransferase</keyword>
<gene>
    <name evidence="17" type="ORF">BC938DRAFT_472356</name>
</gene>
<evidence type="ECO:0000256" key="3">
    <source>
        <dbReference type="ARBA" id="ARBA00009725"/>
    </source>
</evidence>
<evidence type="ECO:0000256" key="7">
    <source>
        <dbReference type="ARBA" id="ARBA00022679"/>
    </source>
</evidence>
<dbReference type="Pfam" id="PF11711">
    <property type="entry name" value="Tim54"/>
    <property type="match status" value="1"/>
</dbReference>
<feature type="region of interest" description="Disordered" evidence="15">
    <location>
        <begin position="1"/>
        <end position="20"/>
    </location>
</feature>
<dbReference type="SUPFAM" id="SSF53335">
    <property type="entry name" value="S-adenosyl-L-methionine-dependent methyltransferases"/>
    <property type="match status" value="1"/>
</dbReference>
<organism evidence="17 18">
    <name type="scientific">Jimgerdemannia flammicorona</name>
    <dbReference type="NCBI Taxonomy" id="994334"/>
    <lineage>
        <taxon>Eukaryota</taxon>
        <taxon>Fungi</taxon>
        <taxon>Fungi incertae sedis</taxon>
        <taxon>Mucoromycota</taxon>
        <taxon>Mucoromycotina</taxon>
        <taxon>Endogonomycetes</taxon>
        <taxon>Endogonales</taxon>
        <taxon>Endogonaceae</taxon>
        <taxon>Jimgerdemannia</taxon>
    </lineage>
</organism>
<feature type="region of interest" description="Disordered" evidence="15">
    <location>
        <begin position="502"/>
        <end position="552"/>
    </location>
</feature>
<dbReference type="PANTHER" id="PTHR22809:SF11">
    <property type="entry name" value="TRNA N(3)-METHYLCYTIDINE METHYLTRANSFERASE METTL2"/>
    <property type="match status" value="1"/>
</dbReference>
<sequence length="653" mass="73916">MASQDDKKTTSSVVDVNDPDTAAFGSRLLKDKDAVFEHNAWDNVEWDSEQEEYAKKQIEKHAESPVPAGEQDKYHIEAAEYWNKFYEKNENKFFKDRHWLRLEFPELFQTTDENVRLDLCLVAAFLESFDHVSNFLANLLQAGKKIVMEIGCGAGNTMFPLLQESHNPDLFVYACDFSSTAVDVVKNNPNYDIKRSHAFVWDLTSPTLPEFIEPGTVDVVVLIFVLSAIRPEQWERAVENLHKLLKPGGLVVFRDYGRYDLAQLRFKGGRMLSENFYIRGDGTRVYFFTPEEIEHIFSRLHESCQFTIEQNAVDRRLIVNRSRKLKMYRGMTIFVGIVGSIGGILYRDRVKAAEARESLAVRVRHLAEEPLGPRELPRKVIVYLSAPPGDGIDKSRLWFREYVKPILVSSALDYEVKEGRTPGKIQSMIFEQILQRRKVAAGLAPDPSTASGFAPLVPPRSELEGIVCVGRQAWREVLNGLDEGCRASLVDEVGEVKVGSTFSGEEVKSTESDDSTKEKDLLAASKPPVPEKPATPTPPPAPTQYTPTSDENFTLPPSFANIGYVPHHNLVGWGKVPQRLYLWVNDYIRVQQVGERVVHIVLGKTRAFRAGQDEEIGADERALWITDVGKQEAERDRVVLDGRIAERLEVYTE</sequence>
<keyword evidence="10" id="KW-0653">Protein transport</keyword>
<feature type="compositionally biased region" description="Basic and acidic residues" evidence="15">
    <location>
        <begin position="505"/>
        <end position="521"/>
    </location>
</feature>
<keyword evidence="5" id="KW-0813">Transport</keyword>
<dbReference type="GO" id="GO:0052735">
    <property type="term" value="F:tRNA (cytidine-3-)-methyltransferase activity"/>
    <property type="evidence" value="ECO:0007669"/>
    <property type="project" value="TreeGrafter"/>
</dbReference>
<dbReference type="CDD" id="cd02440">
    <property type="entry name" value="AdoMet_MTases"/>
    <property type="match status" value="1"/>
</dbReference>
<keyword evidence="14" id="KW-0472">Membrane</keyword>
<dbReference type="Pfam" id="PF08242">
    <property type="entry name" value="Methyltransf_12"/>
    <property type="match status" value="1"/>
</dbReference>
<evidence type="ECO:0000256" key="11">
    <source>
        <dbReference type="ARBA" id="ARBA00022989"/>
    </source>
</evidence>
<evidence type="ECO:0000259" key="16">
    <source>
        <dbReference type="Pfam" id="PF08242"/>
    </source>
</evidence>
<dbReference type="GO" id="GO:0005743">
    <property type="term" value="C:mitochondrial inner membrane"/>
    <property type="evidence" value="ECO:0007669"/>
    <property type="project" value="UniProtKB-SubCell"/>
</dbReference>
<evidence type="ECO:0000256" key="13">
    <source>
        <dbReference type="ARBA" id="ARBA00023128"/>
    </source>
</evidence>
<comment type="caution">
    <text evidence="17">The sequence shown here is derived from an EMBL/GenBank/DDBJ whole genome shotgun (WGS) entry which is preliminary data.</text>
</comment>
<dbReference type="InterPro" id="IPR021056">
    <property type="entry name" value="Mt_import_IM_translocase_Tim54"/>
</dbReference>
<feature type="compositionally biased region" description="Pro residues" evidence="15">
    <location>
        <begin position="527"/>
        <end position="542"/>
    </location>
</feature>
<dbReference type="AlphaFoldDB" id="A0A433Q6B0"/>
<accession>A0A433Q6B0</accession>
<dbReference type="EMBL" id="RBNJ01013345">
    <property type="protein sequence ID" value="RUS25299.1"/>
    <property type="molecule type" value="Genomic_DNA"/>
</dbReference>
<evidence type="ECO:0000256" key="6">
    <source>
        <dbReference type="ARBA" id="ARBA00022603"/>
    </source>
</evidence>
<keyword evidence="13" id="KW-0496">Mitochondrion</keyword>
<dbReference type="GO" id="GO:0032259">
    <property type="term" value="P:methylation"/>
    <property type="evidence" value="ECO:0007669"/>
    <property type="project" value="UniProtKB-KW"/>
</dbReference>
<dbReference type="GO" id="GO:0015031">
    <property type="term" value="P:protein transport"/>
    <property type="evidence" value="ECO:0007669"/>
    <property type="project" value="UniProtKB-KW"/>
</dbReference>
<dbReference type="Gene3D" id="3.40.50.150">
    <property type="entry name" value="Vaccinia Virus protein VP39"/>
    <property type="match status" value="1"/>
</dbReference>
<evidence type="ECO:0000256" key="15">
    <source>
        <dbReference type="SAM" id="MobiDB-lite"/>
    </source>
</evidence>
<evidence type="ECO:0000256" key="4">
    <source>
        <dbReference type="ARBA" id="ARBA00020796"/>
    </source>
</evidence>
<keyword evidence="8" id="KW-0812">Transmembrane</keyword>
<keyword evidence="9" id="KW-0999">Mitochondrion inner membrane</keyword>
<evidence type="ECO:0000256" key="5">
    <source>
        <dbReference type="ARBA" id="ARBA00022448"/>
    </source>
</evidence>